<gene>
    <name evidence="1" type="ORF">PoB_007245900</name>
</gene>
<name>A0AAV4DP21_9GAST</name>
<dbReference type="AlphaFoldDB" id="A0AAV4DP21"/>
<evidence type="ECO:0000313" key="2">
    <source>
        <dbReference type="Proteomes" id="UP000735302"/>
    </source>
</evidence>
<evidence type="ECO:0000313" key="1">
    <source>
        <dbReference type="EMBL" id="GFO45954.1"/>
    </source>
</evidence>
<keyword evidence="2" id="KW-1185">Reference proteome</keyword>
<comment type="caution">
    <text evidence="1">The sequence shown here is derived from an EMBL/GenBank/DDBJ whole genome shotgun (WGS) entry which is preliminary data.</text>
</comment>
<reference evidence="1 2" key="1">
    <citation type="journal article" date="2021" name="Elife">
        <title>Chloroplast acquisition without the gene transfer in kleptoplastic sea slugs, Plakobranchus ocellatus.</title>
        <authorList>
            <person name="Maeda T."/>
            <person name="Takahashi S."/>
            <person name="Yoshida T."/>
            <person name="Shimamura S."/>
            <person name="Takaki Y."/>
            <person name="Nagai Y."/>
            <person name="Toyoda A."/>
            <person name="Suzuki Y."/>
            <person name="Arimoto A."/>
            <person name="Ishii H."/>
            <person name="Satoh N."/>
            <person name="Nishiyama T."/>
            <person name="Hasebe M."/>
            <person name="Maruyama T."/>
            <person name="Minagawa J."/>
            <person name="Obokata J."/>
            <person name="Shigenobu S."/>
        </authorList>
    </citation>
    <scope>NUCLEOTIDE SEQUENCE [LARGE SCALE GENOMIC DNA]</scope>
</reference>
<dbReference type="EMBL" id="BLXT01008121">
    <property type="protein sequence ID" value="GFO45954.1"/>
    <property type="molecule type" value="Genomic_DNA"/>
</dbReference>
<dbReference type="Proteomes" id="UP000735302">
    <property type="component" value="Unassembled WGS sequence"/>
</dbReference>
<accession>A0AAV4DP21</accession>
<proteinExistence type="predicted"/>
<organism evidence="1 2">
    <name type="scientific">Plakobranchus ocellatus</name>
    <dbReference type="NCBI Taxonomy" id="259542"/>
    <lineage>
        <taxon>Eukaryota</taxon>
        <taxon>Metazoa</taxon>
        <taxon>Spiralia</taxon>
        <taxon>Lophotrochozoa</taxon>
        <taxon>Mollusca</taxon>
        <taxon>Gastropoda</taxon>
        <taxon>Heterobranchia</taxon>
        <taxon>Euthyneura</taxon>
        <taxon>Panpulmonata</taxon>
        <taxon>Sacoglossa</taxon>
        <taxon>Placobranchoidea</taxon>
        <taxon>Plakobranchidae</taxon>
        <taxon>Plakobranchus</taxon>
    </lineage>
</organism>
<feature type="non-terminal residue" evidence="1">
    <location>
        <position position="1"/>
    </location>
</feature>
<protein>
    <submittedName>
        <fullName evidence="1">Uncharacterized protein</fullName>
    </submittedName>
</protein>
<sequence length="102" mass="11476">CCDPLCCGEFRSNRMSLFPRRFVPGPAPIAKSDKGPVISETPAGHHYMSLMKRPAPALPNPGQSKIRDMQYDKIRPKMSMRLSKNMPKVYLVFSLSSLHEKA</sequence>